<evidence type="ECO:0008006" key="4">
    <source>
        <dbReference type="Google" id="ProtNLM"/>
    </source>
</evidence>
<dbReference type="Proteomes" id="UP000198211">
    <property type="component" value="Unassembled WGS sequence"/>
</dbReference>
<feature type="non-terminal residue" evidence="2">
    <location>
        <position position="1"/>
    </location>
</feature>
<feature type="region of interest" description="Disordered" evidence="1">
    <location>
        <begin position="219"/>
        <end position="249"/>
    </location>
</feature>
<dbReference type="AlphaFoldDB" id="A0A225W2Y0"/>
<reference evidence="3" key="1">
    <citation type="submission" date="2017-03" db="EMBL/GenBank/DDBJ databases">
        <title>Phytopthora megakarya and P. palmivora, two closely related causual agents of cacao black pod achieved similar genome size and gene model numbers by different mechanisms.</title>
        <authorList>
            <person name="Ali S."/>
            <person name="Shao J."/>
            <person name="Larry D.J."/>
            <person name="Kronmiller B."/>
            <person name="Shen D."/>
            <person name="Strem M.D."/>
            <person name="Melnick R.L."/>
            <person name="Guiltinan M.J."/>
            <person name="Tyler B.M."/>
            <person name="Meinhardt L.W."/>
            <person name="Bailey B.A."/>
        </authorList>
    </citation>
    <scope>NUCLEOTIDE SEQUENCE [LARGE SCALE GENOMIC DNA]</scope>
    <source>
        <strain evidence="3">zdho120</strain>
    </source>
</reference>
<evidence type="ECO:0000256" key="1">
    <source>
        <dbReference type="SAM" id="MobiDB-lite"/>
    </source>
</evidence>
<proteinExistence type="predicted"/>
<name>A0A225W2Y0_9STRA</name>
<organism evidence="2 3">
    <name type="scientific">Phytophthora megakarya</name>
    <dbReference type="NCBI Taxonomy" id="4795"/>
    <lineage>
        <taxon>Eukaryota</taxon>
        <taxon>Sar</taxon>
        <taxon>Stramenopiles</taxon>
        <taxon>Oomycota</taxon>
        <taxon>Peronosporomycetes</taxon>
        <taxon>Peronosporales</taxon>
        <taxon>Peronosporaceae</taxon>
        <taxon>Phytophthora</taxon>
    </lineage>
</organism>
<keyword evidence="3" id="KW-1185">Reference proteome</keyword>
<feature type="compositionally biased region" description="Basic and acidic residues" evidence="1">
    <location>
        <begin position="34"/>
        <end position="44"/>
    </location>
</feature>
<evidence type="ECO:0000313" key="3">
    <source>
        <dbReference type="Proteomes" id="UP000198211"/>
    </source>
</evidence>
<sequence length="582" mass="65818">STRRNSFDESEADLDPDPDLEEKPHPPQVSAKEAPVDRDSRQDPQTKQTNTTLYLPKDTRVSGSEFGKPRSKTVRKEMKTPDDEEDEDHPRSGWSEENRKFMYHRKELRDFVDQDPVMRILKLKRITDPKVPVTAPVTRTNRFDAAMELIRLLKEDVGEVPQSPDPLPLATANAVDNLTVSSHYASAAEEGSYTSSAPPRRMSLGPSGASMLEARSKICRSSPVKRSRLDNGPAPTDQVTTTESSDRSVVRAIQIQASDAGSSSESGRSGGSDSYIDSRCRILFVVNKDVTPKVEKKSANPDPRLLDRDHGHQDHNMKIHGNGFNRDRGHPSDHCLFVCRGWEELHDMGKCPMEEFYNQIRQWFNPTKHMDVKLGRSSGWNPIRAERSRYCIYAFVNKTSVDQIRSHHKRGSPSNQENHEVIGDSKIQIYGLNLQITRLLRRSRGLARSRSTDGQQPWIYYRESLVVTEIIIHQIPDKIHNEKAILLLDIGAEVSIVDTAFARKIGCYIDSSQIQDCVGIGDNVYQTEGRTRIKVTPAGSLVYFFDIWVGDLTDQKIYTWYGRYGSILDPLRSSPWIDQSAG</sequence>
<dbReference type="OrthoDB" id="128523at2759"/>
<dbReference type="EMBL" id="NBNE01001955">
    <property type="protein sequence ID" value="OWZ12056.1"/>
    <property type="molecule type" value="Genomic_DNA"/>
</dbReference>
<accession>A0A225W2Y0</accession>
<feature type="compositionally biased region" description="Acidic residues" evidence="1">
    <location>
        <begin position="8"/>
        <end position="20"/>
    </location>
</feature>
<feature type="compositionally biased region" description="Basic and acidic residues" evidence="1">
    <location>
        <begin position="88"/>
        <end position="97"/>
    </location>
</feature>
<evidence type="ECO:0000313" key="2">
    <source>
        <dbReference type="EMBL" id="OWZ12056.1"/>
    </source>
</evidence>
<protein>
    <recommendedName>
        <fullName evidence="4">Eukaryotic/viral aspartic protease</fullName>
    </recommendedName>
</protein>
<feature type="region of interest" description="Disordered" evidence="1">
    <location>
        <begin position="1"/>
        <end position="97"/>
    </location>
</feature>
<comment type="caution">
    <text evidence="2">The sequence shown here is derived from an EMBL/GenBank/DDBJ whole genome shotgun (WGS) entry which is preliminary data.</text>
</comment>
<gene>
    <name evidence="2" type="ORF">PHMEG_00014838</name>
</gene>